<dbReference type="EMBL" id="LPWE01000010">
    <property type="protein sequence ID" value="ODR95907.1"/>
    <property type="molecule type" value="Genomic_DNA"/>
</dbReference>
<sequence>MCARAKRWVPRDAAKANTAIGWEEILFGSEHLVIDDILKAHANPSTERELRSVQQELQRTLSKLAAIEQSTALAFRPSMQSDGIEDALCAGLGQGISPLI</sequence>
<keyword evidence="2" id="KW-1185">Reference proteome</keyword>
<reference evidence="1 2" key="1">
    <citation type="journal article" date="2016" name="Environ. Microbiol.">
        <title>New Methyloceanibacter diversity from North Sea sediments includes methanotroph containing solely the soluble methane monooxygenase.</title>
        <authorList>
            <person name="Vekeman B."/>
            <person name="Kerckhof F.M."/>
            <person name="Cremers G."/>
            <person name="de Vos P."/>
            <person name="Vandamme P."/>
            <person name="Boon N."/>
            <person name="Op den Camp H.J."/>
            <person name="Heylen K."/>
        </authorList>
    </citation>
    <scope>NUCLEOTIDE SEQUENCE [LARGE SCALE GENOMIC DNA]</scope>
    <source>
        <strain evidence="1 2">R-67176</strain>
    </source>
</reference>
<proteinExistence type="predicted"/>
<dbReference type="AlphaFoldDB" id="A0A1E3VQU2"/>
<protein>
    <submittedName>
        <fullName evidence="1">Uncharacterized protein</fullName>
    </submittedName>
</protein>
<accession>A0A1E3VQU2</accession>
<comment type="caution">
    <text evidence="1">The sequence shown here is derived from an EMBL/GenBank/DDBJ whole genome shotgun (WGS) entry which is preliminary data.</text>
</comment>
<evidence type="ECO:0000313" key="2">
    <source>
        <dbReference type="Proteomes" id="UP000094172"/>
    </source>
</evidence>
<name>A0A1E3VQU2_9HYPH</name>
<evidence type="ECO:0000313" key="1">
    <source>
        <dbReference type="EMBL" id="ODR95907.1"/>
    </source>
</evidence>
<organism evidence="1 2">
    <name type="scientific">Methyloceanibacter stevinii</name>
    <dbReference type="NCBI Taxonomy" id="1774970"/>
    <lineage>
        <taxon>Bacteria</taxon>
        <taxon>Pseudomonadati</taxon>
        <taxon>Pseudomonadota</taxon>
        <taxon>Alphaproteobacteria</taxon>
        <taxon>Hyphomicrobiales</taxon>
        <taxon>Hyphomicrobiaceae</taxon>
        <taxon>Methyloceanibacter</taxon>
    </lineage>
</organism>
<gene>
    <name evidence="1" type="ORF">AUC70_03350</name>
</gene>
<dbReference type="Proteomes" id="UP000094172">
    <property type="component" value="Unassembled WGS sequence"/>
</dbReference>